<dbReference type="SUPFAM" id="SSF54786">
    <property type="entry name" value="YcfA/nrd intein domain"/>
    <property type="match status" value="1"/>
</dbReference>
<keyword evidence="2" id="KW-1277">Toxin-antitoxin system</keyword>
<evidence type="ECO:0000256" key="4">
    <source>
        <dbReference type="ARBA" id="ARBA00022759"/>
    </source>
</evidence>
<evidence type="ECO:0000256" key="2">
    <source>
        <dbReference type="ARBA" id="ARBA00022649"/>
    </source>
</evidence>
<evidence type="ECO:0000256" key="1">
    <source>
        <dbReference type="ARBA" id="ARBA00006620"/>
    </source>
</evidence>
<accession>A0A2M8L611</accession>
<dbReference type="GO" id="GO:0004519">
    <property type="term" value="F:endonuclease activity"/>
    <property type="evidence" value="ECO:0007669"/>
    <property type="project" value="UniProtKB-KW"/>
</dbReference>
<dbReference type="InterPro" id="IPR038570">
    <property type="entry name" value="HicA_sf"/>
</dbReference>
<evidence type="ECO:0000256" key="6">
    <source>
        <dbReference type="ARBA" id="ARBA00022884"/>
    </source>
</evidence>
<evidence type="ECO:0000256" key="7">
    <source>
        <dbReference type="ARBA" id="ARBA00023016"/>
    </source>
</evidence>
<dbReference type="PANTHER" id="PTHR34873">
    <property type="entry name" value="SSR1766 PROTEIN"/>
    <property type="match status" value="1"/>
</dbReference>
<gene>
    <name evidence="8" type="ORF">COU96_00605</name>
</gene>
<reference evidence="9" key="1">
    <citation type="submission" date="2017-09" db="EMBL/GenBank/DDBJ databases">
        <title>Depth-based differentiation of microbial function through sediment-hosted aquifers and enrichment of novel symbionts in the deep terrestrial subsurface.</title>
        <authorList>
            <person name="Probst A.J."/>
            <person name="Ladd B."/>
            <person name="Jarett J.K."/>
            <person name="Geller-Mcgrath D.E."/>
            <person name="Sieber C.M.K."/>
            <person name="Emerson J.B."/>
            <person name="Anantharaman K."/>
            <person name="Thomas B.C."/>
            <person name="Malmstrom R."/>
            <person name="Stieglmeier M."/>
            <person name="Klingl A."/>
            <person name="Woyke T."/>
            <person name="Ryan C.M."/>
            <person name="Banfield J.F."/>
        </authorList>
    </citation>
    <scope>NUCLEOTIDE SEQUENCE [LARGE SCALE GENOMIC DNA]</scope>
</reference>
<dbReference type="AlphaFoldDB" id="A0A2M8L611"/>
<organism evidence="8 9">
    <name type="scientific">Candidatus Shapirobacteria bacterium CG10_big_fil_rev_8_21_14_0_10_38_14</name>
    <dbReference type="NCBI Taxonomy" id="1974483"/>
    <lineage>
        <taxon>Bacteria</taxon>
        <taxon>Candidatus Shapironibacteriota</taxon>
    </lineage>
</organism>
<name>A0A2M8L611_9BACT</name>
<protein>
    <recommendedName>
        <fullName evidence="10">Addiction module toxin, HicA family</fullName>
    </recommendedName>
</protein>
<evidence type="ECO:0000256" key="5">
    <source>
        <dbReference type="ARBA" id="ARBA00022801"/>
    </source>
</evidence>
<dbReference type="EMBL" id="PFEL01000029">
    <property type="protein sequence ID" value="PJE69280.1"/>
    <property type="molecule type" value="Genomic_DNA"/>
</dbReference>
<keyword evidence="7" id="KW-0346">Stress response</keyword>
<comment type="caution">
    <text evidence="8">The sequence shown here is derived from an EMBL/GenBank/DDBJ whole genome shotgun (WGS) entry which is preliminary data.</text>
</comment>
<evidence type="ECO:0000256" key="3">
    <source>
        <dbReference type="ARBA" id="ARBA00022722"/>
    </source>
</evidence>
<keyword evidence="5" id="KW-0378">Hydrolase</keyword>
<keyword evidence="4" id="KW-0255">Endonuclease</keyword>
<evidence type="ECO:0008006" key="10">
    <source>
        <dbReference type="Google" id="ProtNLM"/>
    </source>
</evidence>
<dbReference type="Gene3D" id="3.30.920.30">
    <property type="entry name" value="Hypothetical protein"/>
    <property type="match status" value="1"/>
</dbReference>
<dbReference type="GO" id="GO:0016787">
    <property type="term" value="F:hydrolase activity"/>
    <property type="evidence" value="ECO:0007669"/>
    <property type="project" value="UniProtKB-KW"/>
</dbReference>
<sequence length="72" mass="8435">MTRLSPIKVRKLIKFLKNKGFYEVRQKGSHKFFAHTDGRTTVIPFHPTKEISRGLLRKILDDIKSSPKELKK</sequence>
<evidence type="ECO:0000313" key="9">
    <source>
        <dbReference type="Proteomes" id="UP000229500"/>
    </source>
</evidence>
<dbReference type="InterPro" id="IPR012933">
    <property type="entry name" value="HicA_mRNA_interferase"/>
</dbReference>
<evidence type="ECO:0000313" key="8">
    <source>
        <dbReference type="EMBL" id="PJE69280.1"/>
    </source>
</evidence>
<dbReference type="PANTHER" id="PTHR34873:SF3">
    <property type="entry name" value="ADDICTION MODULE TOXIN, HICA FAMILY"/>
    <property type="match status" value="1"/>
</dbReference>
<keyword evidence="6" id="KW-0694">RNA-binding</keyword>
<comment type="similarity">
    <text evidence="1">Belongs to the HicA mRNA interferase family.</text>
</comment>
<keyword evidence="3" id="KW-0540">Nuclease</keyword>
<dbReference type="Pfam" id="PF07927">
    <property type="entry name" value="HicA_toxin"/>
    <property type="match status" value="1"/>
</dbReference>
<proteinExistence type="inferred from homology"/>
<dbReference type="GO" id="GO:0003729">
    <property type="term" value="F:mRNA binding"/>
    <property type="evidence" value="ECO:0007669"/>
    <property type="project" value="InterPro"/>
</dbReference>
<dbReference type="Proteomes" id="UP000229500">
    <property type="component" value="Unassembled WGS sequence"/>
</dbReference>